<reference evidence="4 5" key="1">
    <citation type="submission" date="2024-02" db="EMBL/GenBank/DDBJ databases">
        <authorList>
            <person name="Chen Y."/>
            <person name="Shah S."/>
            <person name="Dougan E. K."/>
            <person name="Thang M."/>
            <person name="Chan C."/>
        </authorList>
    </citation>
    <scope>NUCLEOTIDE SEQUENCE [LARGE SCALE GENOMIC DNA]</scope>
</reference>
<comment type="caution">
    <text evidence="4">The sequence shown here is derived from an EMBL/GenBank/DDBJ whole genome shotgun (WGS) entry which is preliminary data.</text>
</comment>
<evidence type="ECO:0000256" key="2">
    <source>
        <dbReference type="SAM" id="SignalP"/>
    </source>
</evidence>
<evidence type="ECO:0000256" key="1">
    <source>
        <dbReference type="SAM" id="MobiDB-lite"/>
    </source>
</evidence>
<gene>
    <name evidence="4" type="ORF">SCF082_LOCUS36459</name>
</gene>
<keyword evidence="2" id="KW-0732">Signal</keyword>
<dbReference type="EMBL" id="CAXAMM010035969">
    <property type="protein sequence ID" value="CAK9075120.1"/>
    <property type="molecule type" value="Genomic_DNA"/>
</dbReference>
<dbReference type="SUPFAM" id="SSF56104">
    <property type="entry name" value="SAICAR synthase-like"/>
    <property type="match status" value="1"/>
</dbReference>
<feature type="chain" id="PRO_5046571020" description="PIPK domain-containing protein" evidence="2">
    <location>
        <begin position="21"/>
        <end position="413"/>
    </location>
</feature>
<protein>
    <recommendedName>
        <fullName evidence="3">PIPK domain-containing protein</fullName>
    </recommendedName>
</protein>
<feature type="compositionally biased region" description="Acidic residues" evidence="1">
    <location>
        <begin position="33"/>
        <end position="56"/>
    </location>
</feature>
<accession>A0ABP0PGF4</accession>
<dbReference type="Proteomes" id="UP001642464">
    <property type="component" value="Unassembled WGS sequence"/>
</dbReference>
<keyword evidence="5" id="KW-1185">Reference proteome</keyword>
<dbReference type="Pfam" id="PF01504">
    <property type="entry name" value="PIP5K"/>
    <property type="match status" value="1"/>
</dbReference>
<dbReference type="InterPro" id="IPR002498">
    <property type="entry name" value="PInositol-4-P-4/5-kinase_core"/>
</dbReference>
<dbReference type="InterPro" id="IPR027483">
    <property type="entry name" value="PInositol-4-P-4/5-kinase_C_sf"/>
</dbReference>
<name>A0ABP0PGF4_9DINO</name>
<feature type="signal peptide" evidence="2">
    <location>
        <begin position="1"/>
        <end position="20"/>
    </location>
</feature>
<evidence type="ECO:0000313" key="5">
    <source>
        <dbReference type="Proteomes" id="UP001642464"/>
    </source>
</evidence>
<evidence type="ECO:0000313" key="4">
    <source>
        <dbReference type="EMBL" id="CAK9075120.1"/>
    </source>
</evidence>
<feature type="region of interest" description="Disordered" evidence="1">
    <location>
        <begin position="25"/>
        <end position="56"/>
    </location>
</feature>
<dbReference type="Gene3D" id="3.30.810.10">
    <property type="entry name" value="2-Layer Sandwich"/>
    <property type="match status" value="1"/>
</dbReference>
<organism evidence="4 5">
    <name type="scientific">Durusdinium trenchii</name>
    <dbReference type="NCBI Taxonomy" id="1381693"/>
    <lineage>
        <taxon>Eukaryota</taxon>
        <taxon>Sar</taxon>
        <taxon>Alveolata</taxon>
        <taxon>Dinophyceae</taxon>
        <taxon>Suessiales</taxon>
        <taxon>Symbiodiniaceae</taxon>
        <taxon>Durusdinium</taxon>
    </lineage>
</organism>
<sequence>MFAMGLRLALLLVLGLLGAALRPHEISNRSAESPEDEDDDDEDSDPEDEGLDDLVESIMEDLEDVKFEDVFPEKKREEEMIPVGEVKFTPQEIEEMLEHMPDLDEEEEEDVITDGDTDQDQPDDACLFSAKSENLLDWLRIAKHSPNHHCEDFGRRFGRWGAAACPDLKDIIADVESGAKVASGGKSGTSPLRSSKFVVKLIDPIEHKMLHHLLHKLKGSRRDTLLAPTCRSLSFKVGNAIKYVQVSPSILLHGAKSARWRRLFDLKGNYGWKNRVAGMKEQVWKDANFRHFLPAGLKILEVAFPKSGGGHEFYEGAEGANRFARIIYHDARLLARSRLMDYSLLLHLVPVTTGGPDFKELNTDKPMATAAGTTSCGYRDGQVIAESTGLRALPLRPQAAIDESLPKFAATGS</sequence>
<proteinExistence type="predicted"/>
<feature type="domain" description="PIPK" evidence="3">
    <location>
        <begin position="180"/>
        <end position="351"/>
    </location>
</feature>
<evidence type="ECO:0000259" key="3">
    <source>
        <dbReference type="Pfam" id="PF01504"/>
    </source>
</evidence>